<sequence length="315" mass="35698">MPITEQEKLGIVDLLVNEEQNVPVLLQVARSVTKNVCDVTTTQEALDYVYIQVGDTLTLLNKRAVTREMLFKYLHQRKIQVNSDFTKGALISKVIEYWNRLAEYKLDLSTSKNNEITETITHCTQVNEQITERQKEITITANANNGDDKESHFPIHILARKFTEWFFINLNDKSLKIEDFWTDSQLQLRIAASDHINDYECAGANEVIVNLFRSKDQFGFYFNPNLTHAGVQGRMNVHGLVLVLACGTLHTEQNCVGVFECSFGLLRDPFAENNWKVKTMQCVLRSQSAAVIPSLCASEALKDALNLPIPQGEIS</sequence>
<dbReference type="OrthoDB" id="6407068at2759"/>
<gene>
    <name evidence="1" type="ORF">CCAP1982_LOCUS12570</name>
</gene>
<dbReference type="PANTHER" id="PTHR21084">
    <property type="entry name" value="DENSE INCISORS"/>
    <property type="match status" value="1"/>
</dbReference>
<dbReference type="Proteomes" id="UP000606786">
    <property type="component" value="Unassembled WGS sequence"/>
</dbReference>
<accession>A0A811UZ73</accession>
<dbReference type="EMBL" id="CAJHJT010000034">
    <property type="protein sequence ID" value="CAD7004150.1"/>
    <property type="molecule type" value="Genomic_DNA"/>
</dbReference>
<comment type="caution">
    <text evidence="1">The sequence shown here is derived from an EMBL/GenBank/DDBJ whole genome shotgun (WGS) entry which is preliminary data.</text>
</comment>
<evidence type="ECO:0000313" key="1">
    <source>
        <dbReference type="EMBL" id="CAD7004150.1"/>
    </source>
</evidence>
<reference evidence="1" key="1">
    <citation type="submission" date="2020-11" db="EMBL/GenBank/DDBJ databases">
        <authorList>
            <person name="Whitehead M."/>
        </authorList>
    </citation>
    <scope>NUCLEOTIDE SEQUENCE</scope>
    <source>
        <strain evidence="1">EGII</strain>
    </source>
</reference>
<proteinExistence type="predicted"/>
<keyword evidence="2" id="KW-1185">Reference proteome</keyword>
<protein>
    <submittedName>
        <fullName evidence="1">(Mediterranean fruit fly) hypothetical protein</fullName>
    </submittedName>
</protein>
<name>A0A811UZ73_CERCA</name>
<organism evidence="1 2">
    <name type="scientific">Ceratitis capitata</name>
    <name type="common">Mediterranean fruit fly</name>
    <name type="synonym">Tephritis capitata</name>
    <dbReference type="NCBI Taxonomy" id="7213"/>
    <lineage>
        <taxon>Eukaryota</taxon>
        <taxon>Metazoa</taxon>
        <taxon>Ecdysozoa</taxon>
        <taxon>Arthropoda</taxon>
        <taxon>Hexapoda</taxon>
        <taxon>Insecta</taxon>
        <taxon>Pterygota</taxon>
        <taxon>Neoptera</taxon>
        <taxon>Endopterygota</taxon>
        <taxon>Diptera</taxon>
        <taxon>Brachycera</taxon>
        <taxon>Muscomorpha</taxon>
        <taxon>Tephritoidea</taxon>
        <taxon>Tephritidae</taxon>
        <taxon>Ceratitis</taxon>
        <taxon>Ceratitis</taxon>
    </lineage>
</organism>
<dbReference type="PANTHER" id="PTHR21084:SF1">
    <property type="entry name" value="DENSE INCISORS"/>
    <property type="match status" value="1"/>
</dbReference>
<evidence type="ECO:0000313" key="2">
    <source>
        <dbReference type="Proteomes" id="UP000606786"/>
    </source>
</evidence>
<dbReference type="InterPro" id="IPR026698">
    <property type="entry name" value="UPF_C3orf38"/>
</dbReference>
<dbReference type="Pfam" id="PF15008">
    <property type="entry name" value="DUF4518"/>
    <property type="match status" value="1"/>
</dbReference>
<dbReference type="AlphaFoldDB" id="A0A811UZ73"/>